<comment type="caution">
    <text evidence="8">The sequence shown here is derived from an EMBL/GenBank/DDBJ whole genome shotgun (WGS) entry which is preliminary data.</text>
</comment>
<reference evidence="8" key="1">
    <citation type="submission" date="2023-03" db="EMBL/GenBank/DDBJ databases">
        <title>Massive genome expansion in bonnet fungi (Mycena s.s.) driven by repeated elements and novel gene families across ecological guilds.</title>
        <authorList>
            <consortium name="Lawrence Berkeley National Laboratory"/>
            <person name="Harder C.B."/>
            <person name="Miyauchi S."/>
            <person name="Viragh M."/>
            <person name="Kuo A."/>
            <person name="Thoen E."/>
            <person name="Andreopoulos B."/>
            <person name="Lu D."/>
            <person name="Skrede I."/>
            <person name="Drula E."/>
            <person name="Henrissat B."/>
            <person name="Morin E."/>
            <person name="Kohler A."/>
            <person name="Barry K."/>
            <person name="LaButti K."/>
            <person name="Morin E."/>
            <person name="Salamov A."/>
            <person name="Lipzen A."/>
            <person name="Mereny Z."/>
            <person name="Hegedus B."/>
            <person name="Baldrian P."/>
            <person name="Stursova M."/>
            <person name="Weitz H."/>
            <person name="Taylor A."/>
            <person name="Grigoriev I.V."/>
            <person name="Nagy L.G."/>
            <person name="Martin F."/>
            <person name="Kauserud H."/>
        </authorList>
    </citation>
    <scope>NUCLEOTIDE SEQUENCE</scope>
    <source>
        <strain evidence="8">CBHHK067</strain>
    </source>
</reference>
<keyword evidence="4" id="KW-0274">FAD</keyword>
<feature type="domain" description="FAD-binding PCMH-type" evidence="7">
    <location>
        <begin position="54"/>
        <end position="226"/>
    </location>
</feature>
<organism evidence="8 9">
    <name type="scientific">Mycena rosella</name>
    <name type="common">Pink bonnet</name>
    <name type="synonym">Agaricus rosellus</name>
    <dbReference type="NCBI Taxonomy" id="1033263"/>
    <lineage>
        <taxon>Eukaryota</taxon>
        <taxon>Fungi</taxon>
        <taxon>Dikarya</taxon>
        <taxon>Basidiomycota</taxon>
        <taxon>Agaricomycotina</taxon>
        <taxon>Agaricomycetes</taxon>
        <taxon>Agaricomycetidae</taxon>
        <taxon>Agaricales</taxon>
        <taxon>Marasmiineae</taxon>
        <taxon>Mycenaceae</taxon>
        <taxon>Mycena</taxon>
    </lineage>
</organism>
<dbReference type="GO" id="GO:0071949">
    <property type="term" value="F:FAD binding"/>
    <property type="evidence" value="ECO:0007669"/>
    <property type="project" value="InterPro"/>
</dbReference>
<dbReference type="Proteomes" id="UP001221757">
    <property type="component" value="Unassembled WGS sequence"/>
</dbReference>
<sequence>MVLVSFLALSCLSLCAVAQNITLLKQALSAHGVATVYATDKNYTTVSRAFNRRFTFSPVAVAFPTSVAQVSAAVAAGAAQNLEVVARSGGHSYIANGLGGNNGALVVDMSKLKTITVRSSNNTAIIETGNRLGDVALALNAFGRAIPHGTCSYVGIGGHSGYGGFGFTSRAWGLTLDTVKSATVVLSNGTIVSASANVNPDLFWAIRGASPSMGIVTSIEVQTFPSPPSAVVFEYSWDDVDITTGSTAISAFQTFAATNLSAEFGAELVFSSGSASGKVNLGWTGAYYGDATKLNGIVAPYLKSLPKPTSTTITPGPYINSVAVLAAPDALNTTTAPDGSDTFYTKSLMTPEESPMSAAAIKAFVTYMAKQGFSSNTDWFVEVELYGGTNSAINAVPPDSTAFAKRDTLFTIQFYASSANGAPPYPAAGLTFLDGMVASILTNSPSSWNYGAYLNYIDNRLTNATNLYYGGHYPRLESIKAAFDPKDIFRFPVGVA</sequence>
<proteinExistence type="inferred from homology"/>
<dbReference type="GO" id="GO:0016491">
    <property type="term" value="F:oxidoreductase activity"/>
    <property type="evidence" value="ECO:0007669"/>
    <property type="project" value="UniProtKB-KW"/>
</dbReference>
<keyword evidence="5" id="KW-0560">Oxidoreductase</keyword>
<evidence type="ECO:0000259" key="7">
    <source>
        <dbReference type="PROSITE" id="PS51387"/>
    </source>
</evidence>
<dbReference type="InterPro" id="IPR036318">
    <property type="entry name" value="FAD-bd_PCMH-like_sf"/>
</dbReference>
<comment type="similarity">
    <text evidence="2">Belongs to the oxygen-dependent FAD-linked oxidoreductase family.</text>
</comment>
<protein>
    <submittedName>
        <fullName evidence="8">Glucooligosaccharide oxidase</fullName>
    </submittedName>
</protein>
<evidence type="ECO:0000256" key="3">
    <source>
        <dbReference type="ARBA" id="ARBA00022630"/>
    </source>
</evidence>
<dbReference type="InterPro" id="IPR016166">
    <property type="entry name" value="FAD-bd_PCMH"/>
</dbReference>
<name>A0AAD7D8E9_MYCRO</name>
<dbReference type="InterPro" id="IPR050416">
    <property type="entry name" value="FAD-linked_Oxidoreductase"/>
</dbReference>
<evidence type="ECO:0000313" key="9">
    <source>
        <dbReference type="Proteomes" id="UP001221757"/>
    </source>
</evidence>
<evidence type="ECO:0000256" key="2">
    <source>
        <dbReference type="ARBA" id="ARBA00005466"/>
    </source>
</evidence>
<dbReference type="Pfam" id="PF08031">
    <property type="entry name" value="BBE"/>
    <property type="match status" value="1"/>
</dbReference>
<gene>
    <name evidence="8" type="ORF">B0H17DRAFT_1333305</name>
</gene>
<dbReference type="PROSITE" id="PS51387">
    <property type="entry name" value="FAD_PCMH"/>
    <property type="match status" value="1"/>
</dbReference>
<dbReference type="PANTHER" id="PTHR42973">
    <property type="entry name" value="BINDING OXIDOREDUCTASE, PUTATIVE (AFU_ORTHOLOGUE AFUA_1G17690)-RELATED"/>
    <property type="match status" value="1"/>
</dbReference>
<dbReference type="AlphaFoldDB" id="A0AAD7D8E9"/>
<dbReference type="InterPro" id="IPR006094">
    <property type="entry name" value="Oxid_FAD_bind_N"/>
</dbReference>
<evidence type="ECO:0000256" key="5">
    <source>
        <dbReference type="ARBA" id="ARBA00023002"/>
    </source>
</evidence>
<dbReference type="PANTHER" id="PTHR42973:SF39">
    <property type="entry name" value="FAD-BINDING PCMH-TYPE DOMAIN-CONTAINING PROTEIN"/>
    <property type="match status" value="1"/>
</dbReference>
<dbReference type="SUPFAM" id="SSF56176">
    <property type="entry name" value="FAD-binding/transporter-associated domain-like"/>
    <property type="match status" value="1"/>
</dbReference>
<evidence type="ECO:0000256" key="1">
    <source>
        <dbReference type="ARBA" id="ARBA00001974"/>
    </source>
</evidence>
<feature type="chain" id="PRO_5042154170" evidence="6">
    <location>
        <begin position="19"/>
        <end position="496"/>
    </location>
</feature>
<dbReference type="Pfam" id="PF01565">
    <property type="entry name" value="FAD_binding_4"/>
    <property type="match status" value="1"/>
</dbReference>
<keyword evidence="9" id="KW-1185">Reference proteome</keyword>
<dbReference type="EMBL" id="JARKIE010000108">
    <property type="protein sequence ID" value="KAJ7683469.1"/>
    <property type="molecule type" value="Genomic_DNA"/>
</dbReference>
<dbReference type="InterPro" id="IPR012951">
    <property type="entry name" value="BBE"/>
</dbReference>
<accession>A0AAD7D8E9</accession>
<dbReference type="Gene3D" id="3.30.465.10">
    <property type="match status" value="1"/>
</dbReference>
<evidence type="ECO:0000313" key="8">
    <source>
        <dbReference type="EMBL" id="KAJ7683469.1"/>
    </source>
</evidence>
<dbReference type="Gene3D" id="3.40.462.20">
    <property type="match status" value="1"/>
</dbReference>
<evidence type="ECO:0000256" key="4">
    <source>
        <dbReference type="ARBA" id="ARBA00022827"/>
    </source>
</evidence>
<evidence type="ECO:0000256" key="6">
    <source>
        <dbReference type="SAM" id="SignalP"/>
    </source>
</evidence>
<dbReference type="InterPro" id="IPR016169">
    <property type="entry name" value="FAD-bd_PCMH_sub2"/>
</dbReference>
<keyword evidence="6" id="KW-0732">Signal</keyword>
<keyword evidence="3" id="KW-0285">Flavoprotein</keyword>
<comment type="cofactor">
    <cofactor evidence="1">
        <name>FAD</name>
        <dbReference type="ChEBI" id="CHEBI:57692"/>
    </cofactor>
</comment>
<feature type="signal peptide" evidence="6">
    <location>
        <begin position="1"/>
        <end position="18"/>
    </location>
</feature>